<dbReference type="Pfam" id="PF00571">
    <property type="entry name" value="CBS"/>
    <property type="match status" value="2"/>
</dbReference>
<dbReference type="InterPro" id="IPR036318">
    <property type="entry name" value="FAD-bd_PCMH-like_sf"/>
</dbReference>
<evidence type="ECO:0000256" key="8">
    <source>
        <dbReference type="PROSITE-ProRule" id="PRU00703"/>
    </source>
</evidence>
<name>A0A248TIF8_9BACI</name>
<keyword evidence="7 9" id="KW-0472">Membrane</keyword>
<organism evidence="13 14">
    <name type="scientific">Cytobacillus kochii</name>
    <dbReference type="NCBI Taxonomy" id="859143"/>
    <lineage>
        <taxon>Bacteria</taxon>
        <taxon>Bacillati</taxon>
        <taxon>Bacillota</taxon>
        <taxon>Bacilli</taxon>
        <taxon>Bacillales</taxon>
        <taxon>Bacillaceae</taxon>
        <taxon>Cytobacillus</taxon>
    </lineage>
</organism>
<comment type="similarity">
    <text evidence="2">Belongs to the UPF0053 family.</text>
</comment>
<dbReference type="Pfam" id="PF03471">
    <property type="entry name" value="CorC_HlyC"/>
    <property type="match status" value="1"/>
</dbReference>
<evidence type="ECO:0000256" key="1">
    <source>
        <dbReference type="ARBA" id="ARBA00004141"/>
    </source>
</evidence>
<evidence type="ECO:0000256" key="10">
    <source>
        <dbReference type="SAM" id="Phobius"/>
    </source>
</evidence>
<dbReference type="PROSITE" id="PS51371">
    <property type="entry name" value="CBS"/>
    <property type="match status" value="2"/>
</dbReference>
<dbReference type="InterPro" id="IPR005170">
    <property type="entry name" value="Transptr-assoc_dom"/>
</dbReference>
<protein>
    <submittedName>
        <fullName evidence="13">Hemolysin</fullName>
    </submittedName>
</protein>
<dbReference type="Gene3D" id="3.30.465.10">
    <property type="match status" value="1"/>
</dbReference>
<keyword evidence="5 9" id="KW-1133">Transmembrane helix</keyword>
<dbReference type="SUPFAM" id="SSF54631">
    <property type="entry name" value="CBS-domain pair"/>
    <property type="match status" value="1"/>
</dbReference>
<comment type="subcellular location">
    <subcellularLocation>
        <location evidence="1">Membrane</location>
        <topology evidence="1">Multi-pass membrane protein</topology>
    </subcellularLocation>
</comment>
<dbReference type="InterPro" id="IPR046342">
    <property type="entry name" value="CBS_dom_sf"/>
</dbReference>
<evidence type="ECO:0000256" key="9">
    <source>
        <dbReference type="PROSITE-ProRule" id="PRU01193"/>
    </source>
</evidence>
<evidence type="ECO:0000259" key="12">
    <source>
        <dbReference type="PROSITE" id="PS51846"/>
    </source>
</evidence>
<dbReference type="InterPro" id="IPR000644">
    <property type="entry name" value="CBS_dom"/>
</dbReference>
<feature type="domain" description="CNNM transmembrane" evidence="12">
    <location>
        <begin position="1"/>
        <end position="179"/>
    </location>
</feature>
<accession>A0A248TIF8</accession>
<dbReference type="CDD" id="cd04590">
    <property type="entry name" value="CBS_pair_CorC_HlyC_assoc"/>
    <property type="match status" value="1"/>
</dbReference>
<evidence type="ECO:0000256" key="3">
    <source>
        <dbReference type="ARBA" id="ARBA00022692"/>
    </source>
</evidence>
<evidence type="ECO:0000256" key="6">
    <source>
        <dbReference type="ARBA" id="ARBA00023122"/>
    </source>
</evidence>
<dbReference type="InterPro" id="IPR016169">
    <property type="entry name" value="FAD-bd_PCMH_sub2"/>
</dbReference>
<keyword evidence="14" id="KW-1185">Reference proteome</keyword>
<dbReference type="PROSITE" id="PS51846">
    <property type="entry name" value="CNNM"/>
    <property type="match status" value="1"/>
</dbReference>
<evidence type="ECO:0000259" key="11">
    <source>
        <dbReference type="PROSITE" id="PS51371"/>
    </source>
</evidence>
<dbReference type="Gene3D" id="3.10.580.10">
    <property type="entry name" value="CBS-domain"/>
    <property type="match status" value="1"/>
</dbReference>
<dbReference type="SMART" id="SM01091">
    <property type="entry name" value="CorC_HlyC"/>
    <property type="match status" value="1"/>
</dbReference>
<feature type="transmembrane region" description="Helical" evidence="10">
    <location>
        <begin position="122"/>
        <end position="143"/>
    </location>
</feature>
<dbReference type="GO" id="GO:0050660">
    <property type="term" value="F:flavin adenine dinucleotide binding"/>
    <property type="evidence" value="ECO:0007669"/>
    <property type="project" value="InterPro"/>
</dbReference>
<sequence>MIIAIIFLLFVSFFFSGSETALTATNKMRLRTKAKNHDKKAEKLLNIVSKPSEFITSILIGNNIANILLPTLVTTLAIQYGFNVALASAILTMVIIIFSEVIPKSIAAAFPDRISYLVYPVIRSVIFILKPVTVILNGLTGFITRILSKGQKQESSISKEELRAIVEIADTEGIFKKEESHRIKGVLNFHNLNVKDVLKTPRIDLVAFPITTTFEEVRDTVIQHPYTRYPVYREDIDRIVAVFHSKYLLSWAAEPHKTLEDYCDTDPLVIYEFASLERVFRQMTMEKKHLAIVLDEYGGTEGIVTHEDIIEAMIGLEIEDEMDLDTERHIHKLTDTEIICNGKITLYQLNSVFKTDIPEEDDVLAGYIQKQIDHFPAVGEVIVQNNLTFEILEVKGRALTKIKITKK</sequence>
<dbReference type="PANTHER" id="PTHR22777:SF17">
    <property type="entry name" value="UPF0053 PROTEIN SLL0260"/>
    <property type="match status" value="1"/>
</dbReference>
<evidence type="ECO:0000256" key="5">
    <source>
        <dbReference type="ARBA" id="ARBA00022989"/>
    </source>
</evidence>
<feature type="transmembrane region" description="Helical" evidence="10">
    <location>
        <begin position="80"/>
        <end position="102"/>
    </location>
</feature>
<dbReference type="PANTHER" id="PTHR22777">
    <property type="entry name" value="HEMOLYSIN-RELATED"/>
    <property type="match status" value="1"/>
</dbReference>
<evidence type="ECO:0000256" key="7">
    <source>
        <dbReference type="ARBA" id="ARBA00023136"/>
    </source>
</evidence>
<dbReference type="InterPro" id="IPR002550">
    <property type="entry name" value="CNNM"/>
</dbReference>
<dbReference type="OrthoDB" id="9798188at2"/>
<dbReference type="AlphaFoldDB" id="A0A248TIF8"/>
<evidence type="ECO:0000313" key="13">
    <source>
        <dbReference type="EMBL" id="ASV67870.1"/>
    </source>
</evidence>
<dbReference type="RefSeq" id="WP_095371439.1">
    <property type="nucleotide sequence ID" value="NZ_CP022983.1"/>
</dbReference>
<evidence type="ECO:0000256" key="4">
    <source>
        <dbReference type="ARBA" id="ARBA00022737"/>
    </source>
</evidence>
<dbReference type="KEGG" id="bko:CKF48_11455"/>
<dbReference type="EMBL" id="CP022983">
    <property type="protein sequence ID" value="ASV67870.1"/>
    <property type="molecule type" value="Genomic_DNA"/>
</dbReference>
<dbReference type="GO" id="GO:0005886">
    <property type="term" value="C:plasma membrane"/>
    <property type="evidence" value="ECO:0007669"/>
    <property type="project" value="TreeGrafter"/>
</dbReference>
<keyword evidence="3 9" id="KW-0812">Transmembrane</keyword>
<gene>
    <name evidence="13" type="ORF">CKF48_11455</name>
</gene>
<evidence type="ECO:0000256" key="2">
    <source>
        <dbReference type="ARBA" id="ARBA00006337"/>
    </source>
</evidence>
<reference evidence="13 14" key="1">
    <citation type="submission" date="2017-08" db="EMBL/GenBank/DDBJ databases">
        <title>Complete Genome Sequence of Bacillus kochii Oregon-R-modENCODE STRAIN BDGP4, isolated from Drosophila melanogaster gut.</title>
        <authorList>
            <person name="Wan K.H."/>
            <person name="Yu C."/>
            <person name="Park S."/>
            <person name="Hammonds A.S."/>
            <person name="Booth B.W."/>
            <person name="Celniker S.E."/>
        </authorList>
    </citation>
    <scope>NUCLEOTIDE SEQUENCE [LARGE SCALE GENOMIC DNA]</scope>
    <source>
        <strain evidence="13 14">BDGP4</strain>
    </source>
</reference>
<proteinExistence type="inferred from homology"/>
<dbReference type="SUPFAM" id="SSF56176">
    <property type="entry name" value="FAD-binding/transporter-associated domain-like"/>
    <property type="match status" value="1"/>
</dbReference>
<dbReference type="Pfam" id="PF01595">
    <property type="entry name" value="CNNM"/>
    <property type="match status" value="1"/>
</dbReference>
<dbReference type="InterPro" id="IPR044751">
    <property type="entry name" value="Ion_transp-like_CBS"/>
</dbReference>
<evidence type="ECO:0000313" key="14">
    <source>
        <dbReference type="Proteomes" id="UP000215137"/>
    </source>
</evidence>
<dbReference type="Proteomes" id="UP000215137">
    <property type="component" value="Chromosome"/>
</dbReference>
<feature type="transmembrane region" description="Helical" evidence="10">
    <location>
        <begin position="54"/>
        <end position="73"/>
    </location>
</feature>
<feature type="domain" description="CBS" evidence="11">
    <location>
        <begin position="199"/>
        <end position="258"/>
    </location>
</feature>
<keyword evidence="4" id="KW-0677">Repeat</keyword>
<keyword evidence="6 8" id="KW-0129">CBS domain</keyword>
<feature type="domain" description="CBS" evidence="11">
    <location>
        <begin position="263"/>
        <end position="321"/>
    </location>
</feature>